<dbReference type="RefSeq" id="WP_171593858.1">
    <property type="nucleotide sequence ID" value="NZ_RZNH01000002.1"/>
</dbReference>
<name>A0ABX1WRF8_9BACT</name>
<sequence>MNKIKTYNLCLIKRLSILFILAFVCFNSGLAQTNVLDKKIQLVLNETSIDNALDSIEQKADCYFTYSSDLFINRKSVNLTANNEKLSSVLRKLIPDKDLSFHVTNKHIVIVPVKEQVAKAGITKEIIPYISYRKISGLVKDHNSKKALPYASIGIRGKHVGTISNQDGEFSLSLSSENLNDTLVFSYVGYQNAEIKVADLNKNHLDISLKEDFISLQEVIIRNNDPLAILNAAVNKFHINYPQNPTNLTSFYRESVLKNNKYMIYMESVLDIYKHSYSNRTALERVKVFKSRKIYDVSRLDTISFRLKGGINGCLKLDIVKNLPEFLNEEFTHLYQYRLEDISTYDNRSVYIIGFKPKPNLSDPLLEGRVFVETNSLAIIRAEFGYNKMRLSELRNRFIVKGSAKTKARPTLVDYVVSYRNIDGKYYLNHALGNLKFKVKNKKKLFSSIFSTSFEMATTDLKTEDVLKFKYKETIHPTTIFSNYKTTYDPNFWGKSNFIKPEESIQDALKRINTSMQQVALRNSDSN</sequence>
<dbReference type="Gene3D" id="2.60.40.1120">
    <property type="entry name" value="Carboxypeptidase-like, regulatory domain"/>
    <property type="match status" value="1"/>
</dbReference>
<dbReference type="Pfam" id="PF13715">
    <property type="entry name" value="CarbopepD_reg_2"/>
    <property type="match status" value="1"/>
</dbReference>
<dbReference type="Proteomes" id="UP000732105">
    <property type="component" value="Unassembled WGS sequence"/>
</dbReference>
<keyword evidence="3" id="KW-1185">Reference proteome</keyword>
<proteinExistence type="predicted"/>
<evidence type="ECO:0000313" key="2">
    <source>
        <dbReference type="EMBL" id="NOU58591.1"/>
    </source>
</evidence>
<protein>
    <recommendedName>
        <fullName evidence="4">Carboxypeptidase-like regulatory domain-containing protein</fullName>
    </recommendedName>
</protein>
<organism evidence="2 3">
    <name type="scientific">Marinifilum caeruleilacunae</name>
    <dbReference type="NCBI Taxonomy" id="2499076"/>
    <lineage>
        <taxon>Bacteria</taxon>
        <taxon>Pseudomonadati</taxon>
        <taxon>Bacteroidota</taxon>
        <taxon>Bacteroidia</taxon>
        <taxon>Marinilabiliales</taxon>
        <taxon>Marinifilaceae</taxon>
    </lineage>
</organism>
<accession>A0ABX1WRF8</accession>
<dbReference type="EMBL" id="RZNH01000002">
    <property type="protein sequence ID" value="NOU58591.1"/>
    <property type="molecule type" value="Genomic_DNA"/>
</dbReference>
<feature type="signal peptide" evidence="1">
    <location>
        <begin position="1"/>
        <end position="31"/>
    </location>
</feature>
<reference evidence="2 3" key="1">
    <citation type="submission" date="2018-12" db="EMBL/GenBank/DDBJ databases">
        <title>Marinifilum JC070 sp. nov., a marine bacterium isolated from Yongle Blue Hole in the South China Sea.</title>
        <authorList>
            <person name="Fu T."/>
        </authorList>
    </citation>
    <scope>NUCLEOTIDE SEQUENCE [LARGE SCALE GENOMIC DNA]</scope>
    <source>
        <strain evidence="2 3">JC070</strain>
    </source>
</reference>
<dbReference type="InterPro" id="IPR008969">
    <property type="entry name" value="CarboxyPept-like_regulatory"/>
</dbReference>
<evidence type="ECO:0000256" key="1">
    <source>
        <dbReference type="SAM" id="SignalP"/>
    </source>
</evidence>
<gene>
    <name evidence="2" type="ORF">ELS83_02085</name>
</gene>
<keyword evidence="1" id="KW-0732">Signal</keyword>
<dbReference type="SUPFAM" id="SSF49464">
    <property type="entry name" value="Carboxypeptidase regulatory domain-like"/>
    <property type="match status" value="1"/>
</dbReference>
<evidence type="ECO:0008006" key="4">
    <source>
        <dbReference type="Google" id="ProtNLM"/>
    </source>
</evidence>
<comment type="caution">
    <text evidence="2">The sequence shown here is derived from an EMBL/GenBank/DDBJ whole genome shotgun (WGS) entry which is preliminary data.</text>
</comment>
<feature type="chain" id="PRO_5047505108" description="Carboxypeptidase-like regulatory domain-containing protein" evidence="1">
    <location>
        <begin position="32"/>
        <end position="527"/>
    </location>
</feature>
<evidence type="ECO:0000313" key="3">
    <source>
        <dbReference type="Proteomes" id="UP000732105"/>
    </source>
</evidence>